<evidence type="ECO:0000256" key="5">
    <source>
        <dbReference type="ARBA" id="ARBA00030755"/>
    </source>
</evidence>
<evidence type="ECO:0000256" key="3">
    <source>
        <dbReference type="ARBA" id="ARBA00022679"/>
    </source>
</evidence>
<dbReference type="EC" id="2.3.1.9" evidence="2"/>
<evidence type="ECO:0000256" key="6">
    <source>
        <dbReference type="PIRSR" id="PIRSR000429-1"/>
    </source>
</evidence>
<evidence type="ECO:0000256" key="7">
    <source>
        <dbReference type="RuleBase" id="RU003557"/>
    </source>
</evidence>
<dbReference type="InterPro" id="IPR020617">
    <property type="entry name" value="Thiolase_C"/>
</dbReference>
<feature type="active site" description="Proton acceptor" evidence="6">
    <location>
        <position position="351"/>
    </location>
</feature>
<dbReference type="Pfam" id="PF00108">
    <property type="entry name" value="Thiolase_N"/>
    <property type="match status" value="1"/>
</dbReference>
<dbReference type="SUPFAM" id="SSF53901">
    <property type="entry name" value="Thiolase-like"/>
    <property type="match status" value="2"/>
</dbReference>
<comment type="caution">
    <text evidence="10">The sequence shown here is derived from an EMBL/GenBank/DDBJ whole genome shotgun (WGS) entry which is preliminary data.</text>
</comment>
<dbReference type="InterPro" id="IPR020613">
    <property type="entry name" value="Thiolase_CS"/>
</dbReference>
<dbReference type="Proteomes" id="UP000295132">
    <property type="component" value="Unassembled WGS sequence"/>
</dbReference>
<accession>A0A4R5VZQ8</accession>
<dbReference type="Pfam" id="PF02803">
    <property type="entry name" value="Thiolase_C"/>
    <property type="match status" value="1"/>
</dbReference>
<feature type="active site" description="Proton acceptor" evidence="6">
    <location>
        <position position="381"/>
    </location>
</feature>
<dbReference type="NCBIfam" id="TIGR01930">
    <property type="entry name" value="AcCoA-C-Actrans"/>
    <property type="match status" value="1"/>
</dbReference>
<dbReference type="CDD" id="cd00751">
    <property type="entry name" value="thiolase"/>
    <property type="match status" value="1"/>
</dbReference>
<dbReference type="GO" id="GO:0003985">
    <property type="term" value="F:acetyl-CoA C-acetyltransferase activity"/>
    <property type="evidence" value="ECO:0007669"/>
    <property type="project" value="UniProtKB-EC"/>
</dbReference>
<organism evidence="10 11">
    <name type="scientific">Bacillus salipaludis</name>
    <dbReference type="NCBI Taxonomy" id="2547811"/>
    <lineage>
        <taxon>Bacteria</taxon>
        <taxon>Bacillati</taxon>
        <taxon>Bacillota</taxon>
        <taxon>Bacilli</taxon>
        <taxon>Bacillales</taxon>
        <taxon>Bacillaceae</taxon>
        <taxon>Bacillus</taxon>
    </lineage>
</organism>
<evidence type="ECO:0000256" key="2">
    <source>
        <dbReference type="ARBA" id="ARBA00012705"/>
    </source>
</evidence>
<dbReference type="InterPro" id="IPR016039">
    <property type="entry name" value="Thiolase-like"/>
</dbReference>
<dbReference type="PIRSF" id="PIRSF000429">
    <property type="entry name" value="Ac-CoA_Ac_transf"/>
    <property type="match status" value="1"/>
</dbReference>
<feature type="domain" description="Thiolase C-terminal" evidence="9">
    <location>
        <begin position="272"/>
        <end position="393"/>
    </location>
</feature>
<comment type="similarity">
    <text evidence="1 7">Belongs to the thiolase-like superfamily. Thiolase family.</text>
</comment>
<keyword evidence="4 7" id="KW-0012">Acyltransferase</keyword>
<evidence type="ECO:0000313" key="11">
    <source>
        <dbReference type="Proteomes" id="UP000295132"/>
    </source>
</evidence>
<evidence type="ECO:0000259" key="8">
    <source>
        <dbReference type="Pfam" id="PF00108"/>
    </source>
</evidence>
<proteinExistence type="inferred from homology"/>
<dbReference type="InterPro" id="IPR020616">
    <property type="entry name" value="Thiolase_N"/>
</dbReference>
<protein>
    <recommendedName>
        <fullName evidence="2">acetyl-CoA C-acetyltransferase</fullName>
        <ecNumber evidence="2">2.3.1.9</ecNumber>
    </recommendedName>
    <alternativeName>
        <fullName evidence="5">Acetoacetyl-CoA thiolase</fullName>
    </alternativeName>
</protein>
<evidence type="ECO:0000256" key="1">
    <source>
        <dbReference type="ARBA" id="ARBA00010982"/>
    </source>
</evidence>
<evidence type="ECO:0000256" key="4">
    <source>
        <dbReference type="ARBA" id="ARBA00023315"/>
    </source>
</evidence>
<keyword evidence="3 7" id="KW-0808">Transferase</keyword>
<dbReference type="PANTHER" id="PTHR18919:SF107">
    <property type="entry name" value="ACETYL-COA ACETYLTRANSFERASE, CYTOSOLIC"/>
    <property type="match status" value="1"/>
</dbReference>
<gene>
    <name evidence="10" type="ORF">E2K98_04205</name>
</gene>
<dbReference type="Gene3D" id="3.40.47.10">
    <property type="match status" value="2"/>
</dbReference>
<dbReference type="InterPro" id="IPR002155">
    <property type="entry name" value="Thiolase"/>
</dbReference>
<dbReference type="PANTHER" id="PTHR18919">
    <property type="entry name" value="ACETYL-COA C-ACYLTRANSFERASE"/>
    <property type="match status" value="1"/>
</dbReference>
<dbReference type="RefSeq" id="WP_133333018.1">
    <property type="nucleotide sequence ID" value="NZ_SMYO01000002.1"/>
</dbReference>
<dbReference type="AlphaFoldDB" id="A0A4R5VZQ8"/>
<reference evidence="10 11" key="1">
    <citation type="submission" date="2019-03" db="EMBL/GenBank/DDBJ databases">
        <title>Bacillus niacini sp. nov. a Nicotinate-Metabolizing Mesophile Isolated from Soil.</title>
        <authorList>
            <person name="Zhang G."/>
        </authorList>
    </citation>
    <scope>NUCLEOTIDE SEQUENCE [LARGE SCALE GENOMIC DNA]</scope>
    <source>
        <strain evidence="10 11">WN066</strain>
    </source>
</reference>
<feature type="active site" description="Acyl-thioester intermediate" evidence="6">
    <location>
        <position position="88"/>
    </location>
</feature>
<name>A0A4R5VZQ8_9BACI</name>
<sequence length="397" mass="42355">MKNVVIIDAVRTAIGRMGGSLKDVEADFIASKVINEILLRTEMEKDAVDEVIMGQAKQSSDSPNLARLSLLRAGLPVKVPGFTVHRQCGSGLQAINSAALQIMSGLSDVVIAGGVESMSTAPYYLRKARYGLGAGNGEIIDPNTESQPRSQPIEIYGNLTMGYTAENLAEHYKISREEQDQFALRSQGLALQAIKEGRFQKEIVPYSIKQRKEEKTFEIDEHPRSTTLDKLAGLKPVFKENGTVTAGNSSGRNDGASAVLMMSEEAAQKHGLKPKAKIIAQAVSGVSPEIMGIGPVQATKKALSMAGLSLNDIGLIELNEAFAAQALAVIKELNLDLDRVNVNGGAIALGHPLGATGAILMTKLLSEMERRGEKYGLVTLCIGGGQGITTIVENMQV</sequence>
<feature type="domain" description="Thiolase N-terminal" evidence="8">
    <location>
        <begin position="4"/>
        <end position="265"/>
    </location>
</feature>
<evidence type="ECO:0000259" key="9">
    <source>
        <dbReference type="Pfam" id="PF02803"/>
    </source>
</evidence>
<dbReference type="EMBL" id="SMYO01000002">
    <property type="protein sequence ID" value="TDK64078.1"/>
    <property type="molecule type" value="Genomic_DNA"/>
</dbReference>
<dbReference type="PROSITE" id="PS00737">
    <property type="entry name" value="THIOLASE_2"/>
    <property type="match status" value="1"/>
</dbReference>
<evidence type="ECO:0000313" key="10">
    <source>
        <dbReference type="EMBL" id="TDK64078.1"/>
    </source>
</evidence>
<dbReference type="FunFam" id="3.40.47.10:FF:000010">
    <property type="entry name" value="Acetyl-CoA acetyltransferase (Thiolase)"/>
    <property type="match status" value="1"/>
</dbReference>